<feature type="transmembrane region" description="Helical" evidence="1">
    <location>
        <begin position="73"/>
        <end position="91"/>
    </location>
</feature>
<name>A0A840TVZ3_9BACT</name>
<accession>A0A840TVZ3</accession>
<reference evidence="2 3" key="1">
    <citation type="submission" date="2020-08" db="EMBL/GenBank/DDBJ databases">
        <title>Genomic Encyclopedia of Type Strains, Phase IV (KMG-IV): sequencing the most valuable type-strain genomes for metagenomic binning, comparative biology and taxonomic classification.</title>
        <authorList>
            <person name="Goeker M."/>
        </authorList>
    </citation>
    <scope>NUCLEOTIDE SEQUENCE [LARGE SCALE GENOMIC DNA]</scope>
    <source>
        <strain evidence="2 3">DSM 105074</strain>
    </source>
</reference>
<evidence type="ECO:0000313" key="2">
    <source>
        <dbReference type="EMBL" id="MBB5284328.1"/>
    </source>
</evidence>
<feature type="transmembrane region" description="Helical" evidence="1">
    <location>
        <begin position="45"/>
        <end position="66"/>
    </location>
</feature>
<dbReference type="GO" id="GO:0015097">
    <property type="term" value="F:mercury ion transmembrane transporter activity"/>
    <property type="evidence" value="ECO:0007669"/>
    <property type="project" value="InterPro"/>
</dbReference>
<proteinExistence type="predicted"/>
<organism evidence="2 3">
    <name type="scientific">Rhabdobacter roseus</name>
    <dbReference type="NCBI Taxonomy" id="1655419"/>
    <lineage>
        <taxon>Bacteria</taxon>
        <taxon>Pseudomonadati</taxon>
        <taxon>Bacteroidota</taxon>
        <taxon>Cytophagia</taxon>
        <taxon>Cytophagales</taxon>
        <taxon>Cytophagaceae</taxon>
        <taxon>Rhabdobacter</taxon>
    </lineage>
</organism>
<comment type="caution">
    <text evidence="2">The sequence shown here is derived from an EMBL/GenBank/DDBJ whole genome shotgun (WGS) entry which is preliminary data.</text>
</comment>
<keyword evidence="3" id="KW-1185">Reference proteome</keyword>
<dbReference type="Pfam" id="PF03203">
    <property type="entry name" value="MerC"/>
    <property type="match status" value="1"/>
</dbReference>
<keyword evidence="1" id="KW-0812">Transmembrane</keyword>
<dbReference type="Proteomes" id="UP000557307">
    <property type="component" value="Unassembled WGS sequence"/>
</dbReference>
<dbReference type="AlphaFoldDB" id="A0A840TVZ3"/>
<gene>
    <name evidence="2" type="ORF">HNQ92_002471</name>
</gene>
<dbReference type="GO" id="GO:0016020">
    <property type="term" value="C:membrane"/>
    <property type="evidence" value="ECO:0007669"/>
    <property type="project" value="InterPro"/>
</dbReference>
<sequence>MITHHPHRRADYLGIVGSVLCLVHCLVTPALAVGSSLLVEHEAHVGSIPLDYLFILVNGLAVYYATRSHEAKWLKNVLWAAYLLFSVSLVLEEHGRVFAWLGYLGSGLLVLGHGLNLYFCRWAPRQWSSRTPMKIS</sequence>
<dbReference type="RefSeq" id="WP_184174276.1">
    <property type="nucleotide sequence ID" value="NZ_JACHGF010000003.1"/>
</dbReference>
<evidence type="ECO:0008006" key="4">
    <source>
        <dbReference type="Google" id="ProtNLM"/>
    </source>
</evidence>
<dbReference type="EMBL" id="JACHGF010000003">
    <property type="protein sequence ID" value="MBB5284328.1"/>
    <property type="molecule type" value="Genomic_DNA"/>
</dbReference>
<keyword evidence="1" id="KW-1133">Transmembrane helix</keyword>
<evidence type="ECO:0000313" key="3">
    <source>
        <dbReference type="Proteomes" id="UP000557307"/>
    </source>
</evidence>
<keyword evidence="1" id="KW-0472">Membrane</keyword>
<feature type="transmembrane region" description="Helical" evidence="1">
    <location>
        <begin position="12"/>
        <end position="33"/>
    </location>
</feature>
<protein>
    <recommendedName>
        <fullName evidence="4">MerC domain-containing protein</fullName>
    </recommendedName>
</protein>
<dbReference type="InterPro" id="IPR004891">
    <property type="entry name" value="Mercury-R_MerC"/>
</dbReference>
<feature type="transmembrane region" description="Helical" evidence="1">
    <location>
        <begin position="97"/>
        <end position="120"/>
    </location>
</feature>
<evidence type="ECO:0000256" key="1">
    <source>
        <dbReference type="SAM" id="Phobius"/>
    </source>
</evidence>